<dbReference type="RefSeq" id="WP_017744360.1">
    <property type="nucleotide sequence ID" value="NZ_KQ976354.1"/>
</dbReference>
<sequence length="81" mass="9447">MTNITIYNIDDNIKNLLQERALKNSRSLEEEVKEILSQALCENQKPSANIVNMIEKRFAHLGDFEIEEIPREPMRSSPIFE</sequence>
<dbReference type="AlphaFoldDB" id="A0A139X926"/>
<dbReference type="Gene3D" id="1.10.1220.10">
    <property type="entry name" value="Met repressor-like"/>
    <property type="match status" value="1"/>
</dbReference>
<evidence type="ECO:0000313" key="3">
    <source>
        <dbReference type="Proteomes" id="UP000076925"/>
    </source>
</evidence>
<dbReference type="Pfam" id="PF22513">
    <property type="entry name" value="FitA-like_RHH"/>
    <property type="match status" value="1"/>
</dbReference>
<dbReference type="GO" id="GO:0006355">
    <property type="term" value="P:regulation of DNA-templated transcription"/>
    <property type="evidence" value="ECO:0007669"/>
    <property type="project" value="InterPro"/>
</dbReference>
<feature type="domain" description="Antitoxin FitA-like ribbon-helix-helix" evidence="1">
    <location>
        <begin position="3"/>
        <end position="40"/>
    </location>
</feature>
<protein>
    <submittedName>
        <fullName evidence="2">Plasmid stability protein</fullName>
    </submittedName>
</protein>
<dbReference type="InterPro" id="IPR010985">
    <property type="entry name" value="Ribbon_hlx_hlx"/>
</dbReference>
<organism evidence="2 3">
    <name type="scientific">Scytonema hofmannii PCC 7110</name>
    <dbReference type="NCBI Taxonomy" id="128403"/>
    <lineage>
        <taxon>Bacteria</taxon>
        <taxon>Bacillati</taxon>
        <taxon>Cyanobacteriota</taxon>
        <taxon>Cyanophyceae</taxon>
        <taxon>Nostocales</taxon>
        <taxon>Scytonemataceae</taxon>
        <taxon>Scytonema</taxon>
    </lineage>
</organism>
<evidence type="ECO:0000259" key="1">
    <source>
        <dbReference type="Pfam" id="PF22513"/>
    </source>
</evidence>
<reference evidence="2 3" key="1">
    <citation type="journal article" date="2013" name="Genome Biol. Evol.">
        <title>Genomes of Stigonematalean cyanobacteria (subsection V) and the evolution of oxygenic photosynthesis from prokaryotes to plastids.</title>
        <authorList>
            <person name="Dagan T."/>
            <person name="Roettger M."/>
            <person name="Stucken K."/>
            <person name="Landan G."/>
            <person name="Koch R."/>
            <person name="Major P."/>
            <person name="Gould S.B."/>
            <person name="Goremykin V.V."/>
            <person name="Rippka R."/>
            <person name="Tandeau de Marsac N."/>
            <person name="Gugger M."/>
            <person name="Lockhart P.J."/>
            <person name="Allen J.F."/>
            <person name="Brune I."/>
            <person name="Maus I."/>
            <person name="Puhler A."/>
            <person name="Martin W.F."/>
        </authorList>
    </citation>
    <scope>NUCLEOTIDE SEQUENCE [LARGE SCALE GENOMIC DNA]</scope>
    <source>
        <strain evidence="2 3">PCC 7110</strain>
    </source>
</reference>
<accession>A0A139X926</accession>
<proteinExistence type="predicted"/>
<gene>
    <name evidence="2" type="ORF">WA1_22910</name>
</gene>
<dbReference type="SUPFAM" id="SSF47598">
    <property type="entry name" value="Ribbon-helix-helix"/>
    <property type="match status" value="1"/>
</dbReference>
<dbReference type="OrthoDB" id="27260at2"/>
<dbReference type="STRING" id="128403.WA1_22910"/>
<dbReference type="EMBL" id="ANNX02000024">
    <property type="protein sequence ID" value="KYC41142.1"/>
    <property type="molecule type" value="Genomic_DNA"/>
</dbReference>
<dbReference type="InterPro" id="IPR013321">
    <property type="entry name" value="Arc_rbn_hlx_hlx"/>
</dbReference>
<dbReference type="Proteomes" id="UP000076925">
    <property type="component" value="Unassembled WGS sequence"/>
</dbReference>
<keyword evidence="3" id="KW-1185">Reference proteome</keyword>
<comment type="caution">
    <text evidence="2">The sequence shown here is derived from an EMBL/GenBank/DDBJ whole genome shotgun (WGS) entry which is preliminary data.</text>
</comment>
<name>A0A139X926_9CYAN</name>
<evidence type="ECO:0000313" key="2">
    <source>
        <dbReference type="EMBL" id="KYC41142.1"/>
    </source>
</evidence>
<dbReference type="InterPro" id="IPR053853">
    <property type="entry name" value="FitA-like_RHH"/>
</dbReference>